<evidence type="ECO:0000313" key="2">
    <source>
        <dbReference type="Proteomes" id="UP000218785"/>
    </source>
</evidence>
<dbReference type="RefSeq" id="WP_096580216.1">
    <property type="nucleotide sequence ID" value="NZ_CAWNJS010000001.1"/>
</dbReference>
<evidence type="ECO:0008006" key="3">
    <source>
        <dbReference type="Google" id="ProtNLM"/>
    </source>
</evidence>
<accession>A0A1Z4N5G9</accession>
<reference evidence="1 2" key="1">
    <citation type="submission" date="2017-06" db="EMBL/GenBank/DDBJ databases">
        <title>Genome sequencing of cyanobaciteial culture collection at National Institute for Environmental Studies (NIES).</title>
        <authorList>
            <person name="Hirose Y."/>
            <person name="Shimura Y."/>
            <person name="Fujisawa T."/>
            <person name="Nakamura Y."/>
            <person name="Kawachi M."/>
        </authorList>
    </citation>
    <scope>NUCLEOTIDE SEQUENCE [LARGE SCALE GENOMIC DNA]</scope>
    <source>
        <strain evidence="1 2">NIES-37</strain>
    </source>
</reference>
<name>A0A1Z4N5G9_9CYAN</name>
<dbReference type="Pfam" id="PF11165">
    <property type="entry name" value="DUF2949"/>
    <property type="match status" value="1"/>
</dbReference>
<keyword evidence="2" id="KW-1185">Reference proteome</keyword>
<dbReference type="KEGG" id="ttq:NIES37_49550"/>
<dbReference type="InterPro" id="IPR021336">
    <property type="entry name" value="DUF2949"/>
</dbReference>
<dbReference type="AlphaFoldDB" id="A0A1Z4N5G9"/>
<protein>
    <recommendedName>
        <fullName evidence="3">DUF2949 domain-containing protein</fullName>
    </recommendedName>
</protein>
<sequence length="65" mass="7758">MVVRNSDIEFLNFLHQDLELSTADISVALRHREFDNGPLPMLLWQYGLVNLEQLERIFDWLDEQI</sequence>
<proteinExistence type="predicted"/>
<gene>
    <name evidence="1" type="ORF">NIES37_49550</name>
</gene>
<evidence type="ECO:0000313" key="1">
    <source>
        <dbReference type="EMBL" id="BAZ00957.1"/>
    </source>
</evidence>
<dbReference type="EMBL" id="AP018248">
    <property type="protein sequence ID" value="BAZ00957.1"/>
    <property type="molecule type" value="Genomic_DNA"/>
</dbReference>
<organism evidence="1 2">
    <name type="scientific">Tolypothrix tenuis PCC 7101</name>
    <dbReference type="NCBI Taxonomy" id="231146"/>
    <lineage>
        <taxon>Bacteria</taxon>
        <taxon>Bacillati</taxon>
        <taxon>Cyanobacteriota</taxon>
        <taxon>Cyanophyceae</taxon>
        <taxon>Nostocales</taxon>
        <taxon>Tolypothrichaceae</taxon>
        <taxon>Tolypothrix</taxon>
    </lineage>
</organism>
<dbReference type="Proteomes" id="UP000218785">
    <property type="component" value="Chromosome"/>
</dbReference>